<evidence type="ECO:0000313" key="3">
    <source>
        <dbReference type="Proteomes" id="UP000001934"/>
    </source>
</evidence>
<dbReference type="STRING" id="322098.AYWB_105"/>
<accession>Q2NK21</accession>
<protein>
    <submittedName>
        <fullName evidence="2">Uncharacterized protein</fullName>
    </submittedName>
</protein>
<dbReference type="AlphaFoldDB" id="Q2NK21"/>
<dbReference type="KEGG" id="ayw:AYWB_105"/>
<name>Q2NK21_AYWBP</name>
<evidence type="ECO:0000256" key="1">
    <source>
        <dbReference type="SAM" id="Phobius"/>
    </source>
</evidence>
<proteinExistence type="predicted"/>
<dbReference type="Proteomes" id="UP000001934">
    <property type="component" value="Chromosome"/>
</dbReference>
<gene>
    <name evidence="2" type="ordered locus">AYWB_105</name>
</gene>
<keyword evidence="1" id="KW-1133">Transmembrane helix</keyword>
<dbReference type="HOGENOM" id="CLU_2986590_0_0_14"/>
<feature type="transmembrane region" description="Helical" evidence="1">
    <location>
        <begin position="9"/>
        <end position="28"/>
    </location>
</feature>
<sequence length="57" mass="6911">MQIKQSEKIFIWVFMGLFTLALFLVYFINANKYKNRKKYFYTSDGFFVNGIKRLLES</sequence>
<evidence type="ECO:0000313" key="2">
    <source>
        <dbReference type="EMBL" id="ABC65222.1"/>
    </source>
</evidence>
<organism evidence="2 3">
    <name type="scientific">Aster yellows witches'-broom phytoplasma (strain AYWB)</name>
    <dbReference type="NCBI Taxonomy" id="322098"/>
    <lineage>
        <taxon>Bacteria</taxon>
        <taxon>Bacillati</taxon>
        <taxon>Mycoplasmatota</taxon>
        <taxon>Mollicutes</taxon>
        <taxon>Acholeplasmatales</taxon>
        <taxon>Acholeplasmataceae</taxon>
        <taxon>Candidatus Phytoplasma</taxon>
        <taxon>16SrI (Aster yellows group)</taxon>
    </lineage>
</organism>
<keyword evidence="1" id="KW-0812">Transmembrane</keyword>
<keyword evidence="1" id="KW-0472">Membrane</keyword>
<dbReference type="EMBL" id="CP000061">
    <property type="protein sequence ID" value="ABC65222.1"/>
    <property type="molecule type" value="Genomic_DNA"/>
</dbReference>
<keyword evidence="3" id="KW-1185">Reference proteome</keyword>
<reference evidence="2 3" key="1">
    <citation type="journal article" date="2006" name="J. Bacteriol.">
        <title>Living with genome instability: the adaptation of phytoplasmas to diverse environments of their insect and plant hosts.</title>
        <authorList>
            <person name="Bai X."/>
            <person name="Zhang J."/>
            <person name="Ewing A."/>
            <person name="Miller S.A."/>
            <person name="Jancso Radek A."/>
            <person name="Shevchenko D.V."/>
            <person name="Tsukerman K."/>
            <person name="Walunas T."/>
            <person name="Lapidus A."/>
            <person name="Campbell J.W."/>
            <person name="Hogenhout S.A."/>
        </authorList>
    </citation>
    <scope>NUCLEOTIDE SEQUENCE [LARGE SCALE GENOMIC DNA]</scope>
    <source>
        <strain evidence="2 3">AYWB</strain>
    </source>
</reference>